<dbReference type="NCBIfam" id="TIGR00778">
    <property type="entry name" value="ahpD_dom"/>
    <property type="match status" value="1"/>
</dbReference>
<evidence type="ECO:0000259" key="1">
    <source>
        <dbReference type="Pfam" id="PF02627"/>
    </source>
</evidence>
<gene>
    <name evidence="2" type="ORF">CLOHIR_02091</name>
</gene>
<dbReference type="InterPro" id="IPR004675">
    <property type="entry name" value="AhpD_core"/>
</dbReference>
<dbReference type="SUPFAM" id="SSF69118">
    <property type="entry name" value="AhpD-like"/>
    <property type="match status" value="1"/>
</dbReference>
<reference evidence="2 3" key="2">
    <citation type="submission" date="2008-10" db="EMBL/GenBank/DDBJ databases">
        <title>Draft genome sequence of Clostridium hiranonis (DSM 13275).</title>
        <authorList>
            <person name="Sudarsanam P."/>
            <person name="Ley R."/>
            <person name="Guruge J."/>
            <person name="Turnbaugh P.J."/>
            <person name="Mahowald M."/>
            <person name="Liep D."/>
            <person name="Gordon J."/>
        </authorList>
    </citation>
    <scope>NUCLEOTIDE SEQUENCE [LARGE SCALE GENOMIC DNA]</scope>
    <source>
        <strain evidence="2 3">DSM 13275</strain>
    </source>
</reference>
<dbReference type="InterPro" id="IPR003779">
    <property type="entry name" value="CMD-like"/>
</dbReference>
<dbReference type="Gene3D" id="1.20.1290.10">
    <property type="entry name" value="AhpD-like"/>
    <property type="match status" value="1"/>
</dbReference>
<dbReference type="HOGENOM" id="CLU_137228_2_0_9"/>
<dbReference type="eggNOG" id="COG0599">
    <property type="taxonomic scope" value="Bacteria"/>
</dbReference>
<dbReference type="STRING" id="500633.CLOHIR_02091"/>
<comment type="caution">
    <text evidence="2">The sequence shown here is derived from an EMBL/GenBank/DDBJ whole genome shotgun (WGS) entry which is preliminary data.</text>
</comment>
<dbReference type="GO" id="GO:0051920">
    <property type="term" value="F:peroxiredoxin activity"/>
    <property type="evidence" value="ECO:0007669"/>
    <property type="project" value="InterPro"/>
</dbReference>
<evidence type="ECO:0000313" key="2">
    <source>
        <dbReference type="EMBL" id="EEA84235.1"/>
    </source>
</evidence>
<sequence length="139" mass="14676">MLKIRFSSGNFIVRDYNFLGGLTMKDVRAMAEATSKGMADFAANKPEIAQGFGQFAGAVLSDGAVDLKTKELIAVGIAAFSRCEYCIVGHVNNAFKAGCTKEEILEAAGVAIAFGGGPASAYVATTLMDAVNEFEKDYK</sequence>
<dbReference type="PANTHER" id="PTHR33930">
    <property type="entry name" value="ALKYL HYDROPEROXIDE REDUCTASE AHPD"/>
    <property type="match status" value="1"/>
</dbReference>
<protein>
    <submittedName>
        <fullName evidence="2">Alkylhydroperoxidase AhpD family core domain protein</fullName>
    </submittedName>
</protein>
<keyword evidence="2" id="KW-0560">Oxidoreductase</keyword>
<dbReference type="Proteomes" id="UP000003178">
    <property type="component" value="Unassembled WGS sequence"/>
</dbReference>
<reference evidence="2 3" key="1">
    <citation type="submission" date="2008-09" db="EMBL/GenBank/DDBJ databases">
        <authorList>
            <person name="Fulton L."/>
            <person name="Clifton S."/>
            <person name="Fulton B."/>
            <person name="Xu J."/>
            <person name="Minx P."/>
            <person name="Pepin K.H."/>
            <person name="Johnson M."/>
            <person name="Thiruvilangam P."/>
            <person name="Bhonagiri V."/>
            <person name="Nash W.E."/>
            <person name="Mardis E.R."/>
            <person name="Wilson R.K."/>
        </authorList>
    </citation>
    <scope>NUCLEOTIDE SEQUENCE [LARGE SCALE GENOMIC DNA]</scope>
    <source>
        <strain evidence="2 3">DSM 13275</strain>
    </source>
</reference>
<accession>B6G1T3</accession>
<keyword evidence="2" id="KW-0575">Peroxidase</keyword>
<keyword evidence="3" id="KW-1185">Reference proteome</keyword>
<dbReference type="EMBL" id="ABWP01000083">
    <property type="protein sequence ID" value="EEA84235.1"/>
    <property type="molecule type" value="Genomic_DNA"/>
</dbReference>
<organism evidence="2 3">
    <name type="scientific">Peptacetobacter hiranonis (strain DSM 13275 / JCM 10541 / KCTC 15199 / TO-931)</name>
    <name type="common">Clostridium hiranonis</name>
    <dbReference type="NCBI Taxonomy" id="500633"/>
    <lineage>
        <taxon>Bacteria</taxon>
        <taxon>Bacillati</taxon>
        <taxon>Bacillota</taxon>
        <taxon>Clostridia</taxon>
        <taxon>Peptostreptococcales</taxon>
        <taxon>Peptostreptococcaceae</taxon>
        <taxon>Peptacetobacter</taxon>
    </lineage>
</organism>
<dbReference type="Pfam" id="PF02627">
    <property type="entry name" value="CMD"/>
    <property type="match status" value="1"/>
</dbReference>
<feature type="domain" description="Carboxymuconolactone decarboxylase-like" evidence="1">
    <location>
        <begin position="46"/>
        <end position="123"/>
    </location>
</feature>
<dbReference type="AlphaFoldDB" id="B6G1T3"/>
<name>B6G1T3_PEPHT</name>
<proteinExistence type="predicted"/>
<dbReference type="PANTHER" id="PTHR33930:SF2">
    <property type="entry name" value="BLR3452 PROTEIN"/>
    <property type="match status" value="1"/>
</dbReference>
<evidence type="ECO:0000313" key="3">
    <source>
        <dbReference type="Proteomes" id="UP000003178"/>
    </source>
</evidence>
<dbReference type="InterPro" id="IPR029032">
    <property type="entry name" value="AhpD-like"/>
</dbReference>